<keyword evidence="1" id="KW-0056">Arginine metabolism</keyword>
<evidence type="ECO:0000313" key="5">
    <source>
        <dbReference type="Proteomes" id="UP000676409"/>
    </source>
</evidence>
<dbReference type="Gene3D" id="2.40.40.20">
    <property type="match status" value="1"/>
</dbReference>
<dbReference type="GO" id="GO:0006527">
    <property type="term" value="P:L-arginine catabolic process"/>
    <property type="evidence" value="ECO:0007669"/>
    <property type="project" value="InterPro"/>
</dbReference>
<dbReference type="NCBIfam" id="TIGR03243">
    <property type="entry name" value="arg_catab_AOST"/>
    <property type="match status" value="1"/>
</dbReference>
<keyword evidence="2" id="KW-0808">Transferase</keyword>
<dbReference type="Gene3D" id="3.40.630.30">
    <property type="match status" value="1"/>
</dbReference>
<proteinExistence type="predicted"/>
<organism evidence="4 5">
    <name type="scientific">Phenylobacterium montanum</name>
    <dbReference type="NCBI Taxonomy" id="2823693"/>
    <lineage>
        <taxon>Bacteria</taxon>
        <taxon>Pseudomonadati</taxon>
        <taxon>Pseudomonadota</taxon>
        <taxon>Alphaproteobacteria</taxon>
        <taxon>Caulobacterales</taxon>
        <taxon>Caulobacteraceae</taxon>
        <taxon>Phenylobacterium</taxon>
    </lineage>
</organism>
<name>A0A975G2F9_9CAUL</name>
<dbReference type="KEGG" id="caul:KCG34_02520"/>
<keyword evidence="3" id="KW-0012">Acyltransferase</keyword>
<reference evidence="4" key="1">
    <citation type="submission" date="2021-04" db="EMBL/GenBank/DDBJ databases">
        <title>The complete genome sequence of Caulobacter sp. S6.</title>
        <authorList>
            <person name="Tang Y."/>
            <person name="Ouyang W."/>
            <person name="Liu Q."/>
            <person name="Huang B."/>
            <person name="Guo Z."/>
            <person name="Lei P."/>
        </authorList>
    </citation>
    <scope>NUCLEOTIDE SEQUENCE</scope>
    <source>
        <strain evidence="4">S6</strain>
    </source>
</reference>
<gene>
    <name evidence="4" type="ORF">KCG34_02520</name>
</gene>
<dbReference type="AlphaFoldDB" id="A0A975G2F9"/>
<dbReference type="Proteomes" id="UP000676409">
    <property type="component" value="Chromosome"/>
</dbReference>
<sequence>MTESAFRVRAASLADLDALYALALQTGGGFTNLPPDREALAKRLERSDDCFQDRTPPEAGATYILVLEDLASRKVVGTATVFGEIGVEWPFYSYRKIRLSQTSVGLRKTLRSEVLHLVNDFDGCSEVGGLFLDAAWRRGGAGRLLARSRYLFIAQMRERFAERVVADLRGYQDEHGRSPFWDALGRHFFDMPFDEADRLNSVTGNQFIADLMPKYPIYTQLLPPEAQAVIGRTHPAGEPAYRLLMEEGFRDDGYVDIFDAGPTVHADIDTLKAVKDSRLATVTDVGGKADEAADSPFSLISSGRGGDFRATTGRLHLDAGGGCRLTKSLAHALHVDAGDEIRHVAF</sequence>
<dbReference type="PANTHER" id="PTHR30420">
    <property type="entry name" value="N-SUCCINYLARGININE DIHYDROLASE"/>
    <property type="match status" value="1"/>
</dbReference>
<evidence type="ECO:0000256" key="2">
    <source>
        <dbReference type="ARBA" id="ARBA00022679"/>
    </source>
</evidence>
<keyword evidence="5" id="KW-1185">Reference proteome</keyword>
<dbReference type="EMBL" id="CP073078">
    <property type="protein sequence ID" value="QUD88781.1"/>
    <property type="molecule type" value="Genomic_DNA"/>
</dbReference>
<evidence type="ECO:0000313" key="4">
    <source>
        <dbReference type="EMBL" id="QUD88781.1"/>
    </source>
</evidence>
<accession>A0A975G2F9</accession>
<dbReference type="SUPFAM" id="SSF55729">
    <property type="entry name" value="Acyl-CoA N-acyltransferases (Nat)"/>
    <property type="match status" value="1"/>
</dbReference>
<dbReference type="InterPro" id="IPR016181">
    <property type="entry name" value="Acyl_CoA_acyltransferase"/>
</dbReference>
<evidence type="ECO:0000256" key="1">
    <source>
        <dbReference type="ARBA" id="ARBA00022503"/>
    </source>
</evidence>
<dbReference type="RefSeq" id="WP_211938831.1">
    <property type="nucleotide sequence ID" value="NZ_CP073078.1"/>
</dbReference>
<protein>
    <submittedName>
        <fullName evidence="4">Arginine N-succinyltransferase</fullName>
    </submittedName>
</protein>
<dbReference type="GO" id="GO:0008791">
    <property type="term" value="F:arginine N-succinyltransferase activity"/>
    <property type="evidence" value="ECO:0007669"/>
    <property type="project" value="InterPro"/>
</dbReference>
<dbReference type="InterPro" id="IPR007041">
    <property type="entry name" value="Arg_succinylTrfase_AstA/AruG"/>
</dbReference>
<dbReference type="Pfam" id="PF04958">
    <property type="entry name" value="AstA"/>
    <property type="match status" value="1"/>
</dbReference>
<dbReference type="PANTHER" id="PTHR30420:SF1">
    <property type="entry name" value="ARGININE N-SUCCINYLTRANSFERASE"/>
    <property type="match status" value="1"/>
</dbReference>
<evidence type="ECO:0000256" key="3">
    <source>
        <dbReference type="ARBA" id="ARBA00023315"/>
    </source>
</evidence>